<organism evidence="1 2">
    <name type="scientific">Protopolystoma xenopodis</name>
    <dbReference type="NCBI Taxonomy" id="117903"/>
    <lineage>
        <taxon>Eukaryota</taxon>
        <taxon>Metazoa</taxon>
        <taxon>Spiralia</taxon>
        <taxon>Lophotrochozoa</taxon>
        <taxon>Platyhelminthes</taxon>
        <taxon>Monogenea</taxon>
        <taxon>Polyopisthocotylea</taxon>
        <taxon>Polystomatidea</taxon>
        <taxon>Polystomatidae</taxon>
        <taxon>Protopolystoma</taxon>
    </lineage>
</organism>
<keyword evidence="2" id="KW-1185">Reference proteome</keyword>
<evidence type="ECO:0000313" key="1">
    <source>
        <dbReference type="EMBL" id="VEL14607.1"/>
    </source>
</evidence>
<protein>
    <submittedName>
        <fullName evidence="1">Uncharacterized protein</fullName>
    </submittedName>
</protein>
<reference evidence="1" key="1">
    <citation type="submission" date="2018-11" db="EMBL/GenBank/DDBJ databases">
        <authorList>
            <consortium name="Pathogen Informatics"/>
        </authorList>
    </citation>
    <scope>NUCLEOTIDE SEQUENCE</scope>
</reference>
<gene>
    <name evidence="1" type="ORF">PXEA_LOCUS8047</name>
</gene>
<comment type="caution">
    <text evidence="1">The sequence shown here is derived from an EMBL/GenBank/DDBJ whole genome shotgun (WGS) entry which is preliminary data.</text>
</comment>
<proteinExistence type="predicted"/>
<dbReference type="AlphaFoldDB" id="A0A448WLC1"/>
<name>A0A448WLC1_9PLAT</name>
<evidence type="ECO:0000313" key="2">
    <source>
        <dbReference type="Proteomes" id="UP000784294"/>
    </source>
</evidence>
<sequence>MFQVHGKHLAPRELRLLFSTAAAVYVKNEVRNFAIQPDSAQPNSWDLVVSMPSNAGVPPKTSDAPAEKFEYVACRVTYSPKDNKKLQVTLMPWTPPEKVARRGKDEIIPPNQEGTESSVLPCWLADQTDVTSLLVELDDNFSLADKVLSQSVDGHEVRAPFKRKSIN</sequence>
<dbReference type="EMBL" id="CAAALY010021729">
    <property type="protein sequence ID" value="VEL14607.1"/>
    <property type="molecule type" value="Genomic_DNA"/>
</dbReference>
<accession>A0A448WLC1</accession>
<dbReference type="Proteomes" id="UP000784294">
    <property type="component" value="Unassembled WGS sequence"/>
</dbReference>